<feature type="domain" description="ABC transmembrane type-1" evidence="9">
    <location>
        <begin position="95"/>
        <end position="269"/>
    </location>
</feature>
<evidence type="ECO:0000256" key="6">
    <source>
        <dbReference type="ARBA" id="ARBA00023136"/>
    </source>
</evidence>
<keyword evidence="2" id="KW-0813">Transport</keyword>
<accession>A0ABW8ARD2</accession>
<protein>
    <submittedName>
        <fullName evidence="10">ABC transporter permease</fullName>
    </submittedName>
</protein>
<keyword evidence="3" id="KW-1003">Cell membrane</keyword>
<comment type="caution">
    <text evidence="10">The sequence shown here is derived from an EMBL/GenBank/DDBJ whole genome shotgun (WGS) entry which is preliminary data.</text>
</comment>
<evidence type="ECO:0000256" key="4">
    <source>
        <dbReference type="ARBA" id="ARBA00022692"/>
    </source>
</evidence>
<dbReference type="InterPro" id="IPR000515">
    <property type="entry name" value="MetI-like"/>
</dbReference>
<feature type="transmembrane region" description="Helical" evidence="8">
    <location>
        <begin position="192"/>
        <end position="215"/>
    </location>
</feature>
<evidence type="ECO:0000256" key="5">
    <source>
        <dbReference type="ARBA" id="ARBA00022989"/>
    </source>
</evidence>
<evidence type="ECO:0000313" key="11">
    <source>
        <dbReference type="Proteomes" id="UP001612915"/>
    </source>
</evidence>
<dbReference type="PANTHER" id="PTHR30151:SF20">
    <property type="entry name" value="ABC TRANSPORTER PERMEASE PROTEIN HI_0355-RELATED"/>
    <property type="match status" value="1"/>
</dbReference>
<dbReference type="SUPFAM" id="SSF161098">
    <property type="entry name" value="MetI-like"/>
    <property type="match status" value="1"/>
</dbReference>
<reference evidence="10 11" key="1">
    <citation type="submission" date="2024-10" db="EMBL/GenBank/DDBJ databases">
        <title>The Natural Products Discovery Center: Release of the First 8490 Sequenced Strains for Exploring Actinobacteria Biosynthetic Diversity.</title>
        <authorList>
            <person name="Kalkreuter E."/>
            <person name="Kautsar S.A."/>
            <person name="Yang D."/>
            <person name="Bader C.D."/>
            <person name="Teijaro C.N."/>
            <person name="Fluegel L."/>
            <person name="Davis C.M."/>
            <person name="Simpson J.R."/>
            <person name="Lauterbach L."/>
            <person name="Steele A.D."/>
            <person name="Gui C."/>
            <person name="Meng S."/>
            <person name="Li G."/>
            <person name="Viehrig K."/>
            <person name="Ye F."/>
            <person name="Su P."/>
            <person name="Kiefer A.F."/>
            <person name="Nichols A."/>
            <person name="Cepeda A.J."/>
            <person name="Yan W."/>
            <person name="Fan B."/>
            <person name="Jiang Y."/>
            <person name="Adhikari A."/>
            <person name="Zheng C.-J."/>
            <person name="Schuster L."/>
            <person name="Cowan T.M."/>
            <person name="Smanski M.J."/>
            <person name="Chevrette M.G."/>
            <person name="De Carvalho L.P.S."/>
            <person name="Shen B."/>
        </authorList>
    </citation>
    <scope>NUCLEOTIDE SEQUENCE [LARGE SCALE GENOMIC DNA]</scope>
    <source>
        <strain evidence="10 11">NPDC049639</strain>
    </source>
</reference>
<feature type="transmembrane region" description="Helical" evidence="8">
    <location>
        <begin position="120"/>
        <end position="139"/>
    </location>
</feature>
<dbReference type="Pfam" id="PF00528">
    <property type="entry name" value="BPD_transp_1"/>
    <property type="match status" value="1"/>
</dbReference>
<keyword evidence="5 8" id="KW-1133">Transmembrane helix</keyword>
<comment type="subcellular location">
    <subcellularLocation>
        <location evidence="1">Cell membrane</location>
        <topology evidence="1">Multi-pass membrane protein</topology>
    </subcellularLocation>
</comment>
<name>A0ABW8ARD2_9ACTN</name>
<evidence type="ECO:0000313" key="10">
    <source>
        <dbReference type="EMBL" id="MFI7588916.1"/>
    </source>
</evidence>
<evidence type="ECO:0000256" key="7">
    <source>
        <dbReference type="SAM" id="MobiDB-lite"/>
    </source>
</evidence>
<feature type="transmembrane region" description="Helical" evidence="8">
    <location>
        <begin position="145"/>
        <end position="164"/>
    </location>
</feature>
<organism evidence="10 11">
    <name type="scientific">Spongisporangium articulatum</name>
    <dbReference type="NCBI Taxonomy" id="3362603"/>
    <lineage>
        <taxon>Bacteria</taxon>
        <taxon>Bacillati</taxon>
        <taxon>Actinomycetota</taxon>
        <taxon>Actinomycetes</taxon>
        <taxon>Kineosporiales</taxon>
        <taxon>Kineosporiaceae</taxon>
        <taxon>Spongisporangium</taxon>
    </lineage>
</organism>
<keyword evidence="11" id="KW-1185">Reference proteome</keyword>
<proteinExistence type="predicted"/>
<feature type="transmembrane region" description="Helical" evidence="8">
    <location>
        <begin position="243"/>
        <end position="264"/>
    </location>
</feature>
<feature type="transmembrane region" description="Helical" evidence="8">
    <location>
        <begin position="90"/>
        <end position="108"/>
    </location>
</feature>
<dbReference type="InterPro" id="IPR035906">
    <property type="entry name" value="MetI-like_sf"/>
</dbReference>
<dbReference type="EMBL" id="JBITLV010000006">
    <property type="protein sequence ID" value="MFI7588916.1"/>
    <property type="molecule type" value="Genomic_DNA"/>
</dbReference>
<keyword evidence="4 8" id="KW-0812">Transmembrane</keyword>
<sequence length="278" mass="28765">MAVSAPEAPQAPDAPAAAAAAREPRERPQWLGGLLGTVGLIALWWLLADTLLRSTKAVPTPWEVVAQFPEDGWDFYWSNASITLAGAGKGFLWGNVAALAVAVLVLLLPPLEPVATQLAVISYCMPLTAIGPIILVIFGGRTPTIFLAAISVFFTTLIGSLLGLKAADKTSLNLIEAYGGGRWQQLVKVRAIAALPAILSALKIAAPAAMLGAIIGEYLGGIDNGLGVALTVAQQHFLVERTWALAFVTGGLAGLGYAVFAVIARFVTPWSSGSAGGA</sequence>
<feature type="transmembrane region" description="Helical" evidence="8">
    <location>
        <begin position="30"/>
        <end position="47"/>
    </location>
</feature>
<feature type="region of interest" description="Disordered" evidence="7">
    <location>
        <begin position="1"/>
        <end position="22"/>
    </location>
</feature>
<feature type="compositionally biased region" description="Low complexity" evidence="7">
    <location>
        <begin position="1"/>
        <end position="21"/>
    </location>
</feature>
<evidence type="ECO:0000259" key="9">
    <source>
        <dbReference type="Pfam" id="PF00528"/>
    </source>
</evidence>
<evidence type="ECO:0000256" key="2">
    <source>
        <dbReference type="ARBA" id="ARBA00022448"/>
    </source>
</evidence>
<dbReference type="Proteomes" id="UP001612915">
    <property type="component" value="Unassembled WGS sequence"/>
</dbReference>
<evidence type="ECO:0000256" key="3">
    <source>
        <dbReference type="ARBA" id="ARBA00022475"/>
    </source>
</evidence>
<dbReference type="RefSeq" id="WP_398283101.1">
    <property type="nucleotide sequence ID" value="NZ_JBITLV010000006.1"/>
</dbReference>
<dbReference type="PANTHER" id="PTHR30151">
    <property type="entry name" value="ALKANE SULFONATE ABC TRANSPORTER-RELATED, MEMBRANE SUBUNIT"/>
    <property type="match status" value="1"/>
</dbReference>
<evidence type="ECO:0000256" key="8">
    <source>
        <dbReference type="SAM" id="Phobius"/>
    </source>
</evidence>
<gene>
    <name evidence="10" type="ORF">ACIB24_17770</name>
</gene>
<keyword evidence="6 8" id="KW-0472">Membrane</keyword>
<evidence type="ECO:0000256" key="1">
    <source>
        <dbReference type="ARBA" id="ARBA00004651"/>
    </source>
</evidence>